<evidence type="ECO:0000256" key="4">
    <source>
        <dbReference type="SAM" id="MobiDB-lite"/>
    </source>
</evidence>
<keyword evidence="1" id="KW-0677">Repeat</keyword>
<dbReference type="PROSITE" id="PS50088">
    <property type="entry name" value="ANK_REPEAT"/>
    <property type="match status" value="1"/>
</dbReference>
<accession>A0A9N9GC58</accession>
<organism evidence="5 6">
    <name type="scientific">Paraglomus brasilianum</name>
    <dbReference type="NCBI Taxonomy" id="144538"/>
    <lineage>
        <taxon>Eukaryota</taxon>
        <taxon>Fungi</taxon>
        <taxon>Fungi incertae sedis</taxon>
        <taxon>Mucoromycota</taxon>
        <taxon>Glomeromycotina</taxon>
        <taxon>Glomeromycetes</taxon>
        <taxon>Paraglomerales</taxon>
        <taxon>Paraglomeraceae</taxon>
        <taxon>Paraglomus</taxon>
    </lineage>
</organism>
<dbReference type="EMBL" id="CAJVPI010001134">
    <property type="protein sequence ID" value="CAG8596619.1"/>
    <property type="molecule type" value="Genomic_DNA"/>
</dbReference>
<dbReference type="InterPro" id="IPR036770">
    <property type="entry name" value="Ankyrin_rpt-contain_sf"/>
</dbReference>
<dbReference type="InterPro" id="IPR002110">
    <property type="entry name" value="Ankyrin_rpt"/>
</dbReference>
<proteinExistence type="predicted"/>
<dbReference type="Pfam" id="PF12796">
    <property type="entry name" value="Ank_2"/>
    <property type="match status" value="1"/>
</dbReference>
<evidence type="ECO:0000313" key="6">
    <source>
        <dbReference type="Proteomes" id="UP000789739"/>
    </source>
</evidence>
<feature type="region of interest" description="Disordered" evidence="4">
    <location>
        <begin position="123"/>
        <end position="170"/>
    </location>
</feature>
<name>A0A9N9GC58_9GLOM</name>
<dbReference type="PROSITE" id="PS50297">
    <property type="entry name" value="ANK_REP_REGION"/>
    <property type="match status" value="1"/>
</dbReference>
<evidence type="ECO:0000313" key="5">
    <source>
        <dbReference type="EMBL" id="CAG8596619.1"/>
    </source>
</evidence>
<dbReference type="OrthoDB" id="19174at2759"/>
<gene>
    <name evidence="5" type="ORF">PBRASI_LOCUS7414</name>
</gene>
<dbReference type="SUPFAM" id="SSF48403">
    <property type="entry name" value="Ankyrin repeat"/>
    <property type="match status" value="1"/>
</dbReference>
<evidence type="ECO:0000256" key="3">
    <source>
        <dbReference type="PROSITE-ProRule" id="PRU00023"/>
    </source>
</evidence>
<feature type="compositionally biased region" description="Low complexity" evidence="4">
    <location>
        <begin position="132"/>
        <end position="142"/>
    </location>
</feature>
<sequence length="170" mass="18497">MSDSGKNIWIAAGEGDFDCVKEYISSGVSVNAQDAFGYSPLTAAISYNHIQIVEYLLSQRADINIHDIDGDTPLYAAETVEMAQLLLAHGADPTVKNAEGKTPAEVTFNEGWLDVAALLRSRTGETTPTVSENENLDYLNENDPSETRDDIDTNDEDNADGYHNARGALR</sequence>
<protein>
    <submittedName>
        <fullName evidence="5">3771_t:CDS:1</fullName>
    </submittedName>
</protein>
<dbReference type="PANTHER" id="PTHR24171">
    <property type="entry name" value="ANKYRIN REPEAT DOMAIN-CONTAINING PROTEIN 39-RELATED"/>
    <property type="match status" value="1"/>
</dbReference>
<dbReference type="AlphaFoldDB" id="A0A9N9GC58"/>
<dbReference type="Proteomes" id="UP000789739">
    <property type="component" value="Unassembled WGS sequence"/>
</dbReference>
<reference evidence="5" key="1">
    <citation type="submission" date="2021-06" db="EMBL/GenBank/DDBJ databases">
        <authorList>
            <person name="Kallberg Y."/>
            <person name="Tangrot J."/>
            <person name="Rosling A."/>
        </authorList>
    </citation>
    <scope>NUCLEOTIDE SEQUENCE</scope>
    <source>
        <strain evidence="5">BR232B</strain>
    </source>
</reference>
<keyword evidence="2 3" id="KW-0040">ANK repeat</keyword>
<keyword evidence="6" id="KW-1185">Reference proteome</keyword>
<feature type="repeat" description="ANK" evidence="3">
    <location>
        <begin position="36"/>
        <end position="68"/>
    </location>
</feature>
<comment type="caution">
    <text evidence="5">The sequence shown here is derived from an EMBL/GenBank/DDBJ whole genome shotgun (WGS) entry which is preliminary data.</text>
</comment>
<dbReference type="PANTHER" id="PTHR24171:SF9">
    <property type="entry name" value="ANKYRIN REPEAT DOMAIN-CONTAINING PROTEIN 39"/>
    <property type="match status" value="1"/>
</dbReference>
<evidence type="ECO:0000256" key="1">
    <source>
        <dbReference type="ARBA" id="ARBA00022737"/>
    </source>
</evidence>
<dbReference type="Gene3D" id="1.25.40.20">
    <property type="entry name" value="Ankyrin repeat-containing domain"/>
    <property type="match status" value="1"/>
</dbReference>
<dbReference type="SMART" id="SM00248">
    <property type="entry name" value="ANK"/>
    <property type="match status" value="3"/>
</dbReference>
<evidence type="ECO:0000256" key="2">
    <source>
        <dbReference type="ARBA" id="ARBA00023043"/>
    </source>
</evidence>